<comment type="caution">
    <text evidence="4">The sequence shown here is derived from an EMBL/GenBank/DDBJ whole genome shotgun (WGS) entry which is preliminary data.</text>
</comment>
<keyword evidence="1" id="KW-0378">Hydrolase</keyword>
<dbReference type="SUPFAM" id="SSF49785">
    <property type="entry name" value="Galactose-binding domain-like"/>
    <property type="match status" value="1"/>
</dbReference>
<dbReference type="Gene3D" id="3.30.379.10">
    <property type="entry name" value="Chitobiase/beta-hexosaminidase domain 2-like"/>
    <property type="match status" value="1"/>
</dbReference>
<accession>A0A532USK0</accession>
<evidence type="ECO:0000256" key="2">
    <source>
        <dbReference type="SAM" id="SignalP"/>
    </source>
</evidence>
<evidence type="ECO:0000256" key="1">
    <source>
        <dbReference type="ARBA" id="ARBA00022801"/>
    </source>
</evidence>
<dbReference type="Gene3D" id="2.60.120.260">
    <property type="entry name" value="Galactose-binding domain-like"/>
    <property type="match status" value="1"/>
</dbReference>
<dbReference type="InterPro" id="IPR032287">
    <property type="entry name" value="DUF4838"/>
</dbReference>
<dbReference type="GO" id="GO:0016787">
    <property type="term" value="F:hydrolase activity"/>
    <property type="evidence" value="ECO:0007669"/>
    <property type="project" value="UniProtKB-KW"/>
</dbReference>
<name>A0A532USK0_UNCL8</name>
<evidence type="ECO:0000313" key="5">
    <source>
        <dbReference type="Proteomes" id="UP000319619"/>
    </source>
</evidence>
<dbReference type="PANTHER" id="PTHR47406">
    <property type="entry name" value="COAGULATION FACTOR 5/8 TYPE, C-TERMINAL"/>
    <property type="match status" value="1"/>
</dbReference>
<evidence type="ECO:0000313" key="4">
    <source>
        <dbReference type="EMBL" id="TKJ37910.1"/>
    </source>
</evidence>
<dbReference type="InterPro" id="IPR008979">
    <property type="entry name" value="Galactose-bd-like_sf"/>
</dbReference>
<dbReference type="GO" id="GO:0005975">
    <property type="term" value="P:carbohydrate metabolic process"/>
    <property type="evidence" value="ECO:0007669"/>
    <property type="project" value="UniProtKB-ARBA"/>
</dbReference>
<dbReference type="InterPro" id="IPR000421">
    <property type="entry name" value="FA58C"/>
</dbReference>
<feature type="signal peptide" evidence="2">
    <location>
        <begin position="1"/>
        <end position="21"/>
    </location>
</feature>
<feature type="domain" description="F5/8 type C" evidence="3">
    <location>
        <begin position="640"/>
        <end position="731"/>
    </location>
</feature>
<dbReference type="InterPro" id="IPR029018">
    <property type="entry name" value="Hex-like_dom2"/>
</dbReference>
<sequence>MKTVFVNLFILLNLFGFSLNAQVKVIKNDEIFAEIVVDGSSDSLSLKAAKILQSYLFKITGVHLNIQDTTTADMYHIFIGNSFLATEEEIKLSVEEYDDAFILCSKNNNFYLAGKKPMGDIYAVYALLEEYMGCMKFTVDEKYIPSSDEVSFPEIDKVFSPAFPFRVPHFPGRYDPDFREWHRISTLDDWGMFVHTFQHLVPPGEYFKEHPEYFALVGNRRLQDGQLCLSNRDLMRVLIDNLGKRIEEQPDKIYWSVSTNDCINYCECENCQKLYEKYGTISGAYIQMANEIARTFPDKQISTLAYQFTRTAPVNIVPLDNVNIMFCSIECNRSMSLADDPRSTDFVKDMKDWSQLTNNIFAWDYVVQFKNYLTPFPNFHVLQPNIRFFRDHNVNMMFQQGNGASWSDLSDIKQYLIAKLLWDPEVNVDSVVTRFINKYYGEAAPYIRQYYDLTHQSLIDKQQKQDLNIYGFPVFYTDAHLTPQLLIQYQQIMDRAESVVQEDNVCYERVLRARIPADFAYLDIGHNTNNDLIKWTIEKNGKVEIDPLMIAKLDRFVELCERTGIRKVNERGLKPEEYRNFVLRKLDWQTKKNKLQDAEITLLTKDSPKYPVGGAQALNDRLIGGLEFQFNWLGFEDEDMIVLVDLKEQKEFSRVQMNFLKAFDSWVFLPLNVKIEVSNDGEVFHELASMEGDNSDRSFLVKSIPFLLTFDKTSARYIKITAISMRTCPEWHRGYGKPSWIFTDEIVLE</sequence>
<dbReference type="Proteomes" id="UP000319619">
    <property type="component" value="Unassembled WGS sequence"/>
</dbReference>
<dbReference type="Pfam" id="PF00754">
    <property type="entry name" value="F5_F8_type_C"/>
    <property type="match status" value="1"/>
</dbReference>
<dbReference type="Pfam" id="PF16126">
    <property type="entry name" value="DUF4838"/>
    <property type="match status" value="1"/>
</dbReference>
<dbReference type="PANTHER" id="PTHR47406:SF2">
    <property type="entry name" value="ALPHA GLUCURONIDASE N-TERMINAL DOMAIN-CONTAINING PROTEIN"/>
    <property type="match status" value="1"/>
</dbReference>
<dbReference type="EMBL" id="NJBN01000011">
    <property type="protein sequence ID" value="TKJ37910.1"/>
    <property type="molecule type" value="Genomic_DNA"/>
</dbReference>
<feature type="chain" id="PRO_5021886890" description="F5/8 type C domain-containing protein" evidence="2">
    <location>
        <begin position="22"/>
        <end position="749"/>
    </location>
</feature>
<proteinExistence type="predicted"/>
<gene>
    <name evidence="4" type="ORF">CEE37_13175</name>
</gene>
<dbReference type="SUPFAM" id="SSF55545">
    <property type="entry name" value="beta-N-acetylhexosaminidase-like domain"/>
    <property type="match status" value="1"/>
</dbReference>
<keyword evidence="2" id="KW-0732">Signal</keyword>
<evidence type="ECO:0000259" key="3">
    <source>
        <dbReference type="Pfam" id="PF00754"/>
    </source>
</evidence>
<protein>
    <recommendedName>
        <fullName evidence="3">F5/8 type C domain-containing protein</fullName>
    </recommendedName>
</protein>
<dbReference type="AlphaFoldDB" id="A0A532USK0"/>
<reference evidence="4 5" key="1">
    <citation type="submission" date="2017-06" db="EMBL/GenBank/DDBJ databases">
        <title>Novel microbial phyla capable of carbon fixation and sulfur reduction in deep-sea sediments.</title>
        <authorList>
            <person name="Huang J."/>
            <person name="Baker B."/>
            <person name="Wang Y."/>
        </authorList>
    </citation>
    <scope>NUCLEOTIDE SEQUENCE [LARGE SCALE GENOMIC DNA]</scope>
    <source>
        <strain evidence="4">B3_LCP</strain>
    </source>
</reference>
<organism evidence="4 5">
    <name type="scientific">candidate division LCP-89 bacterium B3_LCP</name>
    <dbReference type="NCBI Taxonomy" id="2012998"/>
    <lineage>
        <taxon>Bacteria</taxon>
        <taxon>Pseudomonadati</taxon>
        <taxon>Bacteria division LCP-89</taxon>
    </lineage>
</organism>